<feature type="transmembrane region" description="Helical" evidence="11">
    <location>
        <begin position="742"/>
        <end position="767"/>
    </location>
</feature>
<dbReference type="Pfam" id="PF00664">
    <property type="entry name" value="ABC_membrane"/>
    <property type="match status" value="2"/>
</dbReference>
<evidence type="ECO:0000256" key="5">
    <source>
        <dbReference type="ARBA" id="ARBA00022737"/>
    </source>
</evidence>
<sequence length="1312" mass="142985">MNDSSPRKEDGEAHPHFSPQESDSSCRQPRATGYVEDQSSRAENNSTSVIDFHNKTSLESLPACERNILDQELSLPSVNVAYSMLFRYATKTDLVIFAIGIACAATSGAIMPLMTVVFGQFAGTFQEFFTASLDNDYFRHKVNQLALYFVYLAIGQFAAVYISVVAFMYAGEHATQKLREEYLAAVLRQNIAFFDMLGAGEITSTITANMDIVQVGISEKVALCITALSTFVAALIVGFVKNWRLSLVLLSVVAAVILIMGSCSVFIVKYSKLSLDAYSIGGAIVEEAISSIRTTTAFNSQEKLSNKYKNSLVKSMHWGFRMKVSIGCMVSSMMCVTYLDYGLSFWEGSRLLVDGHSNLSNTLTVLLSMLLAAVSVAHAAPHVRAFGEGVAAAANIFKLIDRPLPSANTSGLLVPGDIQGALEFRNIKHIYPSRPEITVLEDFNLVVPAGKITALVGVSGSGKSTIVDLVEKFYTPVRGQVLLDNRDIQTLDTKWIRRQMSLVTQEPLLFNCSIRTNIEHGLIGTDLENISTEKRNELVIEASKMANAYDFINRLPKKYETVVGDRGILLSGGQKQRIAIARAIISNPKILLLDEATSALDSRSEQVVQAALDIAAKGRTTIAVAHRLSTIRGADNIVVLSKGKIAEQGTHDELISMRGPYFKLVEAQRLSAQNESVDEGRGNGDTTSLPTKGATGRYGAKELSPRDTSIVDTTLHSRQSEDTHYSLWTVIKFITAFNKQEAGIMLLGLIFSIIAGGGMPVQGLLFAKCTISLSHPASEYSELRSDVNYWSLMFLIVAIVVWIVSTGHGIAFAYCSECLIYRARDLGFRSILRQDVSYFDEDANSTGALTSFLSKGANDLAGVSGATLGAIMNLITTIVSAVILSCIIGWKLALVCSSTIPVLLLCGFCRFWVLSRLAVRANKVYQRSAAIACEAVSAVPTIASLTREEDVFNTYHVMLSAQLSKSLRSILKTSLLYAAAQSFALLCTGLGFWYGGRLILAREYDMFQFFVCFSSIIYSAQSAGSLFSFAPDMAKSRQAAQQLKSLCDREPIIDSWSESGEKLEGIEGKVEFRDVHFSYPSRGVPVLQGVNITAAPGQFVALVGASGCGKSTAIGLIERFYNPVSGGIFVDGKDISKLSIKDYRSHLALVSQEPVLYSGTVKENILLGVESEDIKDEKVTDACKRANIYEFIISLPNGMDTVVGSKGTMLSGGQKQRLALARALVRNPKILLLDEATSALDSESEKVVQDALEAAMVDRTTISVAHRLSTIQRASYIYVIDQGRVLESGTHSDLMKKNGRYAEMARLQRLDI</sequence>
<feature type="transmembrane region" description="Helical" evidence="11">
    <location>
        <begin position="246"/>
        <end position="268"/>
    </location>
</feature>
<dbReference type="PROSITE" id="PS00211">
    <property type="entry name" value="ABC_TRANSPORTER_1"/>
    <property type="match status" value="2"/>
</dbReference>
<name>A0A0C3HIE0_OIDMZ</name>
<feature type="transmembrane region" description="Helical" evidence="11">
    <location>
        <begin position="94"/>
        <end position="125"/>
    </location>
</feature>
<keyword evidence="6" id="KW-0547">Nucleotide-binding</keyword>
<keyword evidence="8 11" id="KW-1133">Transmembrane helix</keyword>
<feature type="transmembrane region" description="Helical" evidence="11">
    <location>
        <begin position="363"/>
        <end position="380"/>
    </location>
</feature>
<dbReference type="CDD" id="cd03249">
    <property type="entry name" value="ABC_MTABC3_MDL1_MDL2"/>
    <property type="match status" value="2"/>
</dbReference>
<dbReference type="InterPro" id="IPR003439">
    <property type="entry name" value="ABC_transporter-like_ATP-bd"/>
</dbReference>
<feature type="transmembrane region" description="Helical" evidence="11">
    <location>
        <begin position="860"/>
        <end position="884"/>
    </location>
</feature>
<dbReference type="InterPro" id="IPR027417">
    <property type="entry name" value="P-loop_NTPase"/>
</dbReference>
<dbReference type="Gene3D" id="1.20.1560.10">
    <property type="entry name" value="ABC transporter type 1, transmembrane domain"/>
    <property type="match status" value="1"/>
</dbReference>
<dbReference type="Gene3D" id="3.40.50.300">
    <property type="entry name" value="P-loop containing nucleotide triphosphate hydrolases"/>
    <property type="match status" value="2"/>
</dbReference>
<organism evidence="14 15">
    <name type="scientific">Oidiodendron maius (strain Zn)</name>
    <dbReference type="NCBI Taxonomy" id="913774"/>
    <lineage>
        <taxon>Eukaryota</taxon>
        <taxon>Fungi</taxon>
        <taxon>Dikarya</taxon>
        <taxon>Ascomycota</taxon>
        <taxon>Pezizomycotina</taxon>
        <taxon>Leotiomycetes</taxon>
        <taxon>Leotiomycetes incertae sedis</taxon>
        <taxon>Myxotrichaceae</taxon>
        <taxon>Oidiodendron</taxon>
    </lineage>
</organism>
<dbReference type="HOGENOM" id="CLU_000604_17_8_1"/>
<dbReference type="InterPro" id="IPR039421">
    <property type="entry name" value="Type_1_exporter"/>
</dbReference>
<evidence type="ECO:0000259" key="12">
    <source>
        <dbReference type="PROSITE" id="PS50893"/>
    </source>
</evidence>
<feature type="domain" description="ABC transporter" evidence="12">
    <location>
        <begin position="1070"/>
        <end position="1307"/>
    </location>
</feature>
<dbReference type="InParanoid" id="A0A0C3HIE0"/>
<feature type="domain" description="ABC transmembrane type-1" evidence="13">
    <location>
        <begin position="98"/>
        <end position="388"/>
    </location>
</feature>
<evidence type="ECO:0000256" key="3">
    <source>
        <dbReference type="ARBA" id="ARBA00022448"/>
    </source>
</evidence>
<keyword evidence="4 11" id="KW-0812">Transmembrane</keyword>
<dbReference type="InterPro" id="IPR003593">
    <property type="entry name" value="AAA+_ATPase"/>
</dbReference>
<dbReference type="FunFam" id="1.20.1560.10:FF:000102">
    <property type="entry name" value="ABC multidrug transporter Mdr1"/>
    <property type="match status" value="1"/>
</dbReference>
<dbReference type="SUPFAM" id="SSF52540">
    <property type="entry name" value="P-loop containing nucleoside triphosphate hydrolases"/>
    <property type="match status" value="2"/>
</dbReference>
<feature type="domain" description="ABC transmembrane type-1" evidence="13">
    <location>
        <begin position="746"/>
        <end position="1035"/>
    </location>
</feature>
<dbReference type="SUPFAM" id="SSF90123">
    <property type="entry name" value="ABC transporter transmembrane region"/>
    <property type="match status" value="2"/>
</dbReference>
<accession>A0A0C3HIE0</accession>
<dbReference type="FunFam" id="3.40.50.300:FF:000251">
    <property type="entry name" value="ABC transporter B family member 19"/>
    <property type="match status" value="1"/>
</dbReference>
<dbReference type="STRING" id="913774.A0A0C3HIE0"/>
<feature type="transmembrane region" description="Helical" evidence="11">
    <location>
        <begin position="221"/>
        <end position="240"/>
    </location>
</feature>
<comment type="subcellular location">
    <subcellularLocation>
        <location evidence="1">Membrane</location>
        <topology evidence="1">Multi-pass membrane protein</topology>
    </subcellularLocation>
</comment>
<dbReference type="Proteomes" id="UP000054321">
    <property type="component" value="Unassembled WGS sequence"/>
</dbReference>
<reference evidence="15" key="2">
    <citation type="submission" date="2015-01" db="EMBL/GenBank/DDBJ databases">
        <title>Evolutionary Origins and Diversification of the Mycorrhizal Mutualists.</title>
        <authorList>
            <consortium name="DOE Joint Genome Institute"/>
            <consortium name="Mycorrhizal Genomics Consortium"/>
            <person name="Kohler A."/>
            <person name="Kuo A."/>
            <person name="Nagy L.G."/>
            <person name="Floudas D."/>
            <person name="Copeland A."/>
            <person name="Barry K.W."/>
            <person name="Cichocki N."/>
            <person name="Veneault-Fourrey C."/>
            <person name="LaButti K."/>
            <person name="Lindquist E.A."/>
            <person name="Lipzen A."/>
            <person name="Lundell T."/>
            <person name="Morin E."/>
            <person name="Murat C."/>
            <person name="Riley R."/>
            <person name="Ohm R."/>
            <person name="Sun H."/>
            <person name="Tunlid A."/>
            <person name="Henrissat B."/>
            <person name="Grigoriev I.V."/>
            <person name="Hibbett D.S."/>
            <person name="Martin F."/>
        </authorList>
    </citation>
    <scope>NUCLEOTIDE SEQUENCE [LARGE SCALE GENOMIC DNA]</scope>
    <source>
        <strain evidence="15">Zn</strain>
    </source>
</reference>
<dbReference type="InterPro" id="IPR011527">
    <property type="entry name" value="ABC1_TM_dom"/>
</dbReference>
<feature type="region of interest" description="Disordered" evidence="10">
    <location>
        <begin position="673"/>
        <end position="704"/>
    </location>
</feature>
<dbReference type="GO" id="GO:0005524">
    <property type="term" value="F:ATP binding"/>
    <property type="evidence" value="ECO:0007669"/>
    <property type="project" value="UniProtKB-KW"/>
</dbReference>
<feature type="transmembrane region" description="Helical" evidence="11">
    <location>
        <begin position="1006"/>
        <end position="1029"/>
    </location>
</feature>
<dbReference type="SMART" id="SM00382">
    <property type="entry name" value="AAA"/>
    <property type="match status" value="2"/>
</dbReference>
<proteinExistence type="inferred from homology"/>
<dbReference type="PANTHER" id="PTHR43394">
    <property type="entry name" value="ATP-DEPENDENT PERMEASE MDL1, MITOCHONDRIAL"/>
    <property type="match status" value="1"/>
</dbReference>
<evidence type="ECO:0000256" key="9">
    <source>
        <dbReference type="ARBA" id="ARBA00023136"/>
    </source>
</evidence>
<dbReference type="Pfam" id="PF00005">
    <property type="entry name" value="ABC_tran"/>
    <property type="match status" value="2"/>
</dbReference>
<gene>
    <name evidence="14" type="ORF">OIDMADRAFT_118926</name>
</gene>
<dbReference type="FunFam" id="3.40.50.300:FF:000913">
    <property type="entry name" value="ABC multidrug transporter SitT"/>
    <property type="match status" value="1"/>
</dbReference>
<evidence type="ECO:0000313" key="14">
    <source>
        <dbReference type="EMBL" id="KIN02860.1"/>
    </source>
</evidence>
<dbReference type="InterPro" id="IPR017871">
    <property type="entry name" value="ABC_transporter-like_CS"/>
</dbReference>
<dbReference type="GO" id="GO:0015421">
    <property type="term" value="F:ABC-type oligopeptide transporter activity"/>
    <property type="evidence" value="ECO:0007669"/>
    <property type="project" value="TreeGrafter"/>
</dbReference>
<dbReference type="PROSITE" id="PS50893">
    <property type="entry name" value="ABC_TRANSPORTER_2"/>
    <property type="match status" value="2"/>
</dbReference>
<keyword evidence="3" id="KW-0813">Transport</keyword>
<feature type="transmembrane region" description="Helical" evidence="11">
    <location>
        <begin position="324"/>
        <end position="343"/>
    </location>
</feature>
<evidence type="ECO:0000256" key="10">
    <source>
        <dbReference type="SAM" id="MobiDB-lite"/>
    </source>
</evidence>
<dbReference type="CDD" id="cd18577">
    <property type="entry name" value="ABC_6TM_Pgp_ABCB1_D1_like"/>
    <property type="match status" value="1"/>
</dbReference>
<feature type="compositionally biased region" description="Basic and acidic residues" evidence="10">
    <location>
        <begin position="1"/>
        <end position="15"/>
    </location>
</feature>
<evidence type="ECO:0000256" key="4">
    <source>
        <dbReference type="ARBA" id="ARBA00022692"/>
    </source>
</evidence>
<dbReference type="PANTHER" id="PTHR43394:SF11">
    <property type="entry name" value="ATP-BINDING CASSETTE TRANSPORTER"/>
    <property type="match status" value="1"/>
</dbReference>
<dbReference type="GO" id="GO:0016887">
    <property type="term" value="F:ATP hydrolysis activity"/>
    <property type="evidence" value="ECO:0007669"/>
    <property type="project" value="InterPro"/>
</dbReference>
<dbReference type="OrthoDB" id="6500128at2759"/>
<evidence type="ECO:0000256" key="1">
    <source>
        <dbReference type="ARBA" id="ARBA00004141"/>
    </source>
</evidence>
<evidence type="ECO:0000256" key="7">
    <source>
        <dbReference type="ARBA" id="ARBA00022840"/>
    </source>
</evidence>
<feature type="transmembrane region" description="Helical" evidence="11">
    <location>
        <begin position="787"/>
        <end position="814"/>
    </location>
</feature>
<keyword evidence="7" id="KW-0067">ATP-binding</keyword>
<dbReference type="GO" id="GO:0005743">
    <property type="term" value="C:mitochondrial inner membrane"/>
    <property type="evidence" value="ECO:0007669"/>
    <property type="project" value="TreeGrafter"/>
</dbReference>
<dbReference type="InterPro" id="IPR036640">
    <property type="entry name" value="ABC1_TM_sf"/>
</dbReference>
<feature type="domain" description="ABC transporter" evidence="12">
    <location>
        <begin position="422"/>
        <end position="667"/>
    </location>
</feature>
<feature type="transmembrane region" description="Helical" evidence="11">
    <location>
        <begin position="145"/>
        <end position="170"/>
    </location>
</feature>
<comment type="similarity">
    <text evidence="2">Belongs to the ABC transporter superfamily. ABCB family. Multidrug resistance exporter (TC 3.A.1.201) subfamily.</text>
</comment>
<dbReference type="CDD" id="cd18578">
    <property type="entry name" value="ABC_6TM_Pgp_ABCB1_D2_like"/>
    <property type="match status" value="1"/>
</dbReference>
<evidence type="ECO:0000256" key="11">
    <source>
        <dbReference type="SAM" id="Phobius"/>
    </source>
</evidence>
<feature type="region of interest" description="Disordered" evidence="10">
    <location>
        <begin position="1"/>
        <end position="46"/>
    </location>
</feature>
<keyword evidence="9 11" id="KW-0472">Membrane</keyword>
<keyword evidence="5" id="KW-0677">Repeat</keyword>
<feature type="transmembrane region" description="Helical" evidence="11">
    <location>
        <begin position="890"/>
        <end position="913"/>
    </location>
</feature>
<evidence type="ECO:0000259" key="13">
    <source>
        <dbReference type="PROSITE" id="PS50929"/>
    </source>
</evidence>
<evidence type="ECO:0000256" key="8">
    <source>
        <dbReference type="ARBA" id="ARBA00022989"/>
    </source>
</evidence>
<dbReference type="PROSITE" id="PS50929">
    <property type="entry name" value="ABC_TM1F"/>
    <property type="match status" value="2"/>
</dbReference>
<protein>
    <submittedName>
        <fullName evidence="14">Uncharacterized protein</fullName>
    </submittedName>
</protein>
<dbReference type="EMBL" id="KN832874">
    <property type="protein sequence ID" value="KIN02860.1"/>
    <property type="molecule type" value="Genomic_DNA"/>
</dbReference>
<evidence type="ECO:0000313" key="15">
    <source>
        <dbReference type="Proteomes" id="UP000054321"/>
    </source>
</evidence>
<keyword evidence="15" id="KW-1185">Reference proteome</keyword>
<evidence type="ECO:0000256" key="6">
    <source>
        <dbReference type="ARBA" id="ARBA00022741"/>
    </source>
</evidence>
<evidence type="ECO:0000256" key="2">
    <source>
        <dbReference type="ARBA" id="ARBA00007577"/>
    </source>
</evidence>
<dbReference type="GO" id="GO:0090374">
    <property type="term" value="P:oligopeptide export from mitochondrion"/>
    <property type="evidence" value="ECO:0007669"/>
    <property type="project" value="TreeGrafter"/>
</dbReference>
<reference evidence="14 15" key="1">
    <citation type="submission" date="2014-04" db="EMBL/GenBank/DDBJ databases">
        <authorList>
            <consortium name="DOE Joint Genome Institute"/>
            <person name="Kuo A."/>
            <person name="Martino E."/>
            <person name="Perotto S."/>
            <person name="Kohler A."/>
            <person name="Nagy L.G."/>
            <person name="Floudas D."/>
            <person name="Copeland A."/>
            <person name="Barry K.W."/>
            <person name="Cichocki N."/>
            <person name="Veneault-Fourrey C."/>
            <person name="LaButti K."/>
            <person name="Lindquist E.A."/>
            <person name="Lipzen A."/>
            <person name="Lundell T."/>
            <person name="Morin E."/>
            <person name="Murat C."/>
            <person name="Sun H."/>
            <person name="Tunlid A."/>
            <person name="Henrissat B."/>
            <person name="Grigoriev I.V."/>
            <person name="Hibbett D.S."/>
            <person name="Martin F."/>
            <person name="Nordberg H.P."/>
            <person name="Cantor M.N."/>
            <person name="Hua S.X."/>
        </authorList>
    </citation>
    <scope>NUCLEOTIDE SEQUENCE [LARGE SCALE GENOMIC DNA]</scope>
    <source>
        <strain evidence="14 15">Zn</strain>
    </source>
</reference>
<feature type="transmembrane region" description="Helical" evidence="11">
    <location>
        <begin position="975"/>
        <end position="994"/>
    </location>
</feature>